<dbReference type="STRING" id="1122198.SAMN02745729_11953"/>
<dbReference type="InterPro" id="IPR032818">
    <property type="entry name" value="DedA-like"/>
</dbReference>
<dbReference type="InterPro" id="IPR032816">
    <property type="entry name" value="VTT_dom"/>
</dbReference>
<dbReference type="EMBL" id="FNRJ01000019">
    <property type="protein sequence ID" value="SEB12208.1"/>
    <property type="molecule type" value="Genomic_DNA"/>
</dbReference>
<feature type="domain" description="Phosphatidic acid phosphatase type 2/haloperoxidase" evidence="8">
    <location>
        <begin position="294"/>
        <end position="404"/>
    </location>
</feature>
<feature type="transmembrane region" description="Helical" evidence="7">
    <location>
        <begin position="54"/>
        <end position="77"/>
    </location>
</feature>
<dbReference type="RefSeq" id="WP_091827778.1">
    <property type="nucleotide sequence ID" value="NZ_FNRJ01000019.1"/>
</dbReference>
<dbReference type="PANTHER" id="PTHR30353">
    <property type="entry name" value="INNER MEMBRANE PROTEIN DEDA-RELATED"/>
    <property type="match status" value="1"/>
</dbReference>
<dbReference type="Pfam" id="PF09335">
    <property type="entry name" value="VTT_dom"/>
    <property type="match status" value="1"/>
</dbReference>
<reference evidence="10" key="1">
    <citation type="submission" date="2016-10" db="EMBL/GenBank/DDBJ databases">
        <authorList>
            <person name="Varghese N."/>
            <person name="Submissions S."/>
        </authorList>
    </citation>
    <scope>NUCLEOTIDE SEQUENCE [LARGE SCALE GENOMIC DNA]</scope>
    <source>
        <strain evidence="10">DSM 11526</strain>
    </source>
</reference>
<evidence type="ECO:0000256" key="5">
    <source>
        <dbReference type="ARBA" id="ARBA00022989"/>
    </source>
</evidence>
<dbReference type="InterPro" id="IPR036938">
    <property type="entry name" value="PAP2/HPO_sf"/>
</dbReference>
<evidence type="ECO:0000256" key="4">
    <source>
        <dbReference type="ARBA" id="ARBA00022692"/>
    </source>
</evidence>
<evidence type="ECO:0000259" key="8">
    <source>
        <dbReference type="SMART" id="SM00014"/>
    </source>
</evidence>
<dbReference type="AlphaFoldDB" id="A0A1H4GTM9"/>
<feature type="transmembrane region" description="Helical" evidence="7">
    <location>
        <begin position="125"/>
        <end position="152"/>
    </location>
</feature>
<dbReference type="Pfam" id="PF01569">
    <property type="entry name" value="PAP2"/>
    <property type="match status" value="1"/>
</dbReference>
<keyword evidence="5 7" id="KW-1133">Transmembrane helix</keyword>
<name>A0A1H4GTM9_9GAMM</name>
<dbReference type="Proteomes" id="UP000242469">
    <property type="component" value="Unassembled WGS sequence"/>
</dbReference>
<comment type="subcellular location">
    <subcellularLocation>
        <location evidence="1">Cell membrane</location>
        <topology evidence="1">Multi-pass membrane protein</topology>
    </subcellularLocation>
</comment>
<evidence type="ECO:0000313" key="10">
    <source>
        <dbReference type="Proteomes" id="UP000242469"/>
    </source>
</evidence>
<feature type="transmembrane region" description="Helical" evidence="7">
    <location>
        <begin position="364"/>
        <end position="383"/>
    </location>
</feature>
<keyword evidence="3" id="KW-1003">Cell membrane</keyword>
<feature type="transmembrane region" description="Helical" evidence="7">
    <location>
        <begin position="389"/>
        <end position="406"/>
    </location>
</feature>
<dbReference type="PANTHER" id="PTHR30353:SF15">
    <property type="entry name" value="INNER MEMBRANE PROTEIN YABI"/>
    <property type="match status" value="1"/>
</dbReference>
<feature type="transmembrane region" description="Helical" evidence="7">
    <location>
        <begin position="264"/>
        <end position="286"/>
    </location>
</feature>
<evidence type="ECO:0000256" key="1">
    <source>
        <dbReference type="ARBA" id="ARBA00004651"/>
    </source>
</evidence>
<keyword evidence="6 7" id="KW-0472">Membrane</keyword>
<dbReference type="Gene3D" id="1.20.144.10">
    <property type="entry name" value="Phosphatidic acid phosphatase type 2/haloperoxidase"/>
    <property type="match status" value="1"/>
</dbReference>
<gene>
    <name evidence="9" type="ORF">SAMN02745729_11953</name>
</gene>
<dbReference type="GO" id="GO:0005886">
    <property type="term" value="C:plasma membrane"/>
    <property type="evidence" value="ECO:0007669"/>
    <property type="project" value="UniProtKB-SubCell"/>
</dbReference>
<organism evidence="9 10">
    <name type="scientific">Marinobacterium iners DSM 11526</name>
    <dbReference type="NCBI Taxonomy" id="1122198"/>
    <lineage>
        <taxon>Bacteria</taxon>
        <taxon>Pseudomonadati</taxon>
        <taxon>Pseudomonadota</taxon>
        <taxon>Gammaproteobacteria</taxon>
        <taxon>Oceanospirillales</taxon>
        <taxon>Oceanospirillaceae</taxon>
        <taxon>Marinobacterium</taxon>
    </lineage>
</organism>
<feature type="transmembrane region" description="Helical" evidence="7">
    <location>
        <begin position="6"/>
        <end position="24"/>
    </location>
</feature>
<proteinExistence type="inferred from homology"/>
<keyword evidence="4 7" id="KW-0812">Transmembrane</keyword>
<feature type="transmembrane region" description="Helical" evidence="7">
    <location>
        <begin position="172"/>
        <end position="190"/>
    </location>
</feature>
<feature type="transmembrane region" description="Helical" evidence="7">
    <location>
        <begin position="29"/>
        <end position="48"/>
    </location>
</feature>
<feature type="transmembrane region" description="Helical" evidence="7">
    <location>
        <begin position="418"/>
        <end position="440"/>
    </location>
</feature>
<evidence type="ECO:0000256" key="3">
    <source>
        <dbReference type="ARBA" id="ARBA00022475"/>
    </source>
</evidence>
<evidence type="ECO:0000313" key="9">
    <source>
        <dbReference type="EMBL" id="SEB12208.1"/>
    </source>
</evidence>
<accession>A0A1H4GTM9</accession>
<evidence type="ECO:0000256" key="7">
    <source>
        <dbReference type="SAM" id="Phobius"/>
    </source>
</evidence>
<dbReference type="InterPro" id="IPR000326">
    <property type="entry name" value="PAP2/HPO"/>
</dbReference>
<feature type="transmembrane region" description="Helical" evidence="7">
    <location>
        <begin position="333"/>
        <end position="352"/>
    </location>
</feature>
<sequence>MLESLLQALPLTPTSIVVLIALIAMLESLAFVGLLLPGVALLFALAVMAGSAGVSPWVCLLAAFTGAVCGDGISFLLGRHSATPIRRLDWLQRHPEWLQRGEAFFRRWGGLSIVTGRFVGPIRPVIPFVAGSCGMPGLAFTFFNLISALGWAPLYLLPGYFTGRGLTTASPQLAPIFWSVAVLLFTLLLFQQFHHRLKPHGKLHTYWSRVLPAPWPPGPTLLLLCALTALIGITLINLDSAGDQINSALLIPLRSIGDALPQTALVMTLIGDIPLVAGLSLLCALFGLMRGDGWRGCGVFAGVIGVILLNHVLKQFFGLPRPEGSSLANFSYPSGHASAAAAFFTLTAVWLLHNRDHQTRHLGYLCTIPLILAVALSRPMLGVHWPMDVIAGVAEALVITAMYRIWLYHWPAPVRIPLSWAGVLCVITGLYVVLTFDLAAGRYPGS</sequence>
<feature type="transmembrane region" description="Helical" evidence="7">
    <location>
        <begin position="221"/>
        <end position="238"/>
    </location>
</feature>
<feature type="transmembrane region" description="Helical" evidence="7">
    <location>
        <begin position="293"/>
        <end position="313"/>
    </location>
</feature>
<keyword evidence="10" id="KW-1185">Reference proteome</keyword>
<evidence type="ECO:0000256" key="6">
    <source>
        <dbReference type="ARBA" id="ARBA00023136"/>
    </source>
</evidence>
<comment type="similarity">
    <text evidence="2">Belongs to the DedA family.</text>
</comment>
<dbReference type="SUPFAM" id="SSF48317">
    <property type="entry name" value="Acid phosphatase/Vanadium-dependent haloperoxidase"/>
    <property type="match status" value="1"/>
</dbReference>
<protein>
    <submittedName>
        <fullName evidence="9">Undecaprenyl-diphosphatase</fullName>
    </submittedName>
</protein>
<evidence type="ECO:0000256" key="2">
    <source>
        <dbReference type="ARBA" id="ARBA00010792"/>
    </source>
</evidence>
<dbReference type="SMART" id="SM00014">
    <property type="entry name" value="acidPPc"/>
    <property type="match status" value="1"/>
</dbReference>
<dbReference type="OrthoDB" id="9780918at2"/>